<dbReference type="GO" id="GO:0000278">
    <property type="term" value="P:mitotic cell cycle"/>
    <property type="evidence" value="ECO:0007669"/>
    <property type="project" value="UniProtKB-ARBA"/>
</dbReference>
<dbReference type="InterPro" id="IPR000387">
    <property type="entry name" value="Tyr_Pase_dom"/>
</dbReference>
<gene>
    <name evidence="18" type="ORF">SAPINGB_P004637</name>
</gene>
<sequence length="764" mass="82854">MDTIQRTPPVIEFLRDRIYLGAFDVPPEDTNEMVHFTIDDSLPYNAFHHDFGPLHYGYLYRFAVILHGILNEESNEGKAVCLYSKPNPRDRANAACILCCYMVLIQSWPPHLVLAPIAQADPPFMPFRDAGYAPADFVLTIQDVVYGLWKAKEKRFLDIANFDLEEYELYERVDHGDFNEIPPHFVAFASPQQEVYETTLNYPFQQVLDYFTTHNVQLVVRLNSHLYDKMEFEQRGVKHIDLIFEDGTCPTMEYVQAFLGAAEGVIAQHGKIAVHCKAGLGRTGCLIGAYLIYAYGFTASEAIAYMRFIRPGMVVGPQQHWLYLHQNEFREWRRTMTVSPTASEKLAGFCPLVPRTVAALALHDSATSLTGVRGSAAHIRAVGGSLPTSASSTPRTPERSILGEVGETNTNSALPVPTPGQPRKGSPSPAHGQRGGSYYTNHHHNHHHNHNHSHHSHHNHTPAARARHESVEEVGDVGDRTLADAFDDNDNMEEDTRDGVQMRAALNTTSSSPTTTRARSNAVVGRVSGMSNTGSGVVGIGSPPATRRRASGRSVVSRFAGARVLSGDGHVRVRRPPVEGISYEKPSSDQENCGIIATGVSSMYTNSDEEKNVDEDEDEASGMSGGSSCSGPIADNEDDEATAAAVAAAAQRIAGSVLPGKRMVTESGLSTRQQLMMMRQVRSTSNPGNGNGLTPANSSTAGNISGAAVTTSATVVSVVTSGNGSGNGKYGDIGYGEGPARRVQRVTSGNGVRKTSGNSARHKR</sequence>
<evidence type="ECO:0000256" key="14">
    <source>
        <dbReference type="ARBA" id="ARBA00069949"/>
    </source>
</evidence>
<feature type="compositionally biased region" description="Acidic residues" evidence="15">
    <location>
        <begin position="611"/>
        <end position="620"/>
    </location>
</feature>
<feature type="compositionally biased region" description="Gly residues" evidence="15">
    <location>
        <begin position="723"/>
        <end position="737"/>
    </location>
</feature>
<dbReference type="SMART" id="SM00404">
    <property type="entry name" value="PTPc_motif"/>
    <property type="match status" value="1"/>
</dbReference>
<name>A0A5E8BVK2_9ASCO</name>
<evidence type="ECO:0000256" key="6">
    <source>
        <dbReference type="ARBA" id="ARBA00022553"/>
    </source>
</evidence>
<keyword evidence="10" id="KW-0904">Protein phosphatase</keyword>
<dbReference type="InterPro" id="IPR003595">
    <property type="entry name" value="Tyr_Pase_cat"/>
</dbReference>
<evidence type="ECO:0000259" key="17">
    <source>
        <dbReference type="PROSITE" id="PS50056"/>
    </source>
</evidence>
<dbReference type="PROSITE" id="PS50054">
    <property type="entry name" value="TYR_PHOSPHATASE_DUAL"/>
    <property type="match status" value="1"/>
</dbReference>
<keyword evidence="7" id="KW-0132">Cell division</keyword>
<keyword evidence="6" id="KW-0597">Phosphoprotein</keyword>
<dbReference type="GO" id="GO:0004725">
    <property type="term" value="F:protein tyrosine phosphatase activity"/>
    <property type="evidence" value="ECO:0007669"/>
    <property type="project" value="UniProtKB-EC"/>
</dbReference>
<dbReference type="FunFam" id="3.90.190.10:FF:000073">
    <property type="entry name" value="Tyrosine-protein phosphatase CDC14"/>
    <property type="match status" value="1"/>
</dbReference>
<feature type="region of interest" description="Disordered" evidence="15">
    <location>
        <begin position="721"/>
        <end position="764"/>
    </location>
</feature>
<keyword evidence="9" id="KW-0378">Hydrolase</keyword>
<dbReference type="GO" id="GO:0033554">
    <property type="term" value="P:cellular response to stress"/>
    <property type="evidence" value="ECO:0007669"/>
    <property type="project" value="UniProtKB-ARBA"/>
</dbReference>
<dbReference type="InterPro" id="IPR029260">
    <property type="entry name" value="DSPn"/>
</dbReference>
<evidence type="ECO:0000256" key="7">
    <source>
        <dbReference type="ARBA" id="ARBA00022618"/>
    </source>
</evidence>
<keyword evidence="12" id="KW-0469">Meiosis</keyword>
<dbReference type="EMBL" id="CABVLU010000003">
    <property type="protein sequence ID" value="VVT55522.1"/>
    <property type="molecule type" value="Genomic_DNA"/>
</dbReference>
<dbReference type="AlphaFoldDB" id="A0A5E8BVK2"/>
<keyword evidence="11" id="KW-0539">Nucleus</keyword>
<dbReference type="OrthoDB" id="5632at2759"/>
<evidence type="ECO:0000256" key="10">
    <source>
        <dbReference type="ARBA" id="ARBA00022912"/>
    </source>
</evidence>
<evidence type="ECO:0000256" key="11">
    <source>
        <dbReference type="ARBA" id="ARBA00023242"/>
    </source>
</evidence>
<dbReference type="Proteomes" id="UP000398389">
    <property type="component" value="Unassembled WGS sequence"/>
</dbReference>
<dbReference type="GO" id="GO:0005816">
    <property type="term" value="C:spindle pole body"/>
    <property type="evidence" value="ECO:0007669"/>
    <property type="project" value="UniProtKB-ARBA"/>
</dbReference>
<evidence type="ECO:0000259" key="16">
    <source>
        <dbReference type="PROSITE" id="PS50054"/>
    </source>
</evidence>
<dbReference type="InterPro" id="IPR016130">
    <property type="entry name" value="Tyr_Pase_AS"/>
</dbReference>
<dbReference type="SMART" id="SM00195">
    <property type="entry name" value="DSPc"/>
    <property type="match status" value="1"/>
</dbReference>
<evidence type="ECO:0000256" key="8">
    <source>
        <dbReference type="ARBA" id="ARBA00022776"/>
    </source>
</evidence>
<accession>A0A5E8BVK2</accession>
<keyword evidence="13" id="KW-0131">Cell cycle</keyword>
<dbReference type="GO" id="GO:0051301">
    <property type="term" value="P:cell division"/>
    <property type="evidence" value="ECO:0007669"/>
    <property type="project" value="UniProtKB-KW"/>
</dbReference>
<dbReference type="SUPFAM" id="SSF52799">
    <property type="entry name" value="(Phosphotyrosine protein) phosphatases II"/>
    <property type="match status" value="2"/>
</dbReference>
<dbReference type="InterPro" id="IPR044506">
    <property type="entry name" value="CDC14_C"/>
</dbReference>
<reference evidence="18 19" key="1">
    <citation type="submission" date="2019-09" db="EMBL/GenBank/DDBJ databases">
        <authorList>
            <person name="Brejova B."/>
        </authorList>
    </citation>
    <scope>NUCLEOTIDE SEQUENCE [LARGE SCALE GENOMIC DNA]</scope>
</reference>
<dbReference type="Pfam" id="PF14671">
    <property type="entry name" value="DSPn"/>
    <property type="match status" value="1"/>
</dbReference>
<dbReference type="CDD" id="cd17657">
    <property type="entry name" value="CDC14_N"/>
    <property type="match status" value="1"/>
</dbReference>
<dbReference type="GO" id="GO:0051321">
    <property type="term" value="P:meiotic cell cycle"/>
    <property type="evidence" value="ECO:0007669"/>
    <property type="project" value="UniProtKB-KW"/>
</dbReference>
<dbReference type="GO" id="GO:0032954">
    <property type="term" value="P:regulation of cytokinetic process"/>
    <property type="evidence" value="ECO:0007669"/>
    <property type="project" value="UniProtKB-ARBA"/>
</dbReference>
<feature type="region of interest" description="Disordered" evidence="15">
    <location>
        <begin position="534"/>
        <end position="554"/>
    </location>
</feature>
<evidence type="ECO:0000256" key="3">
    <source>
        <dbReference type="ARBA" id="ARBA00007315"/>
    </source>
</evidence>
<feature type="region of interest" description="Disordered" evidence="15">
    <location>
        <begin position="604"/>
        <end position="641"/>
    </location>
</feature>
<evidence type="ECO:0000313" key="18">
    <source>
        <dbReference type="EMBL" id="VVT55522.1"/>
    </source>
</evidence>
<evidence type="ECO:0000256" key="2">
    <source>
        <dbReference type="ARBA" id="ARBA00004496"/>
    </source>
</evidence>
<evidence type="ECO:0000313" key="19">
    <source>
        <dbReference type="Proteomes" id="UP000398389"/>
    </source>
</evidence>
<dbReference type="PROSITE" id="PS50056">
    <property type="entry name" value="TYR_PHOSPHATASE_2"/>
    <property type="match status" value="1"/>
</dbReference>
<keyword evidence="5" id="KW-0963">Cytoplasm</keyword>
<dbReference type="CDD" id="cd14499">
    <property type="entry name" value="CDC14_C"/>
    <property type="match status" value="1"/>
</dbReference>
<dbReference type="GeneID" id="43583452"/>
<dbReference type="GO" id="GO:0005730">
    <property type="term" value="C:nucleolus"/>
    <property type="evidence" value="ECO:0007669"/>
    <property type="project" value="UniProtKB-ARBA"/>
</dbReference>
<keyword evidence="19" id="KW-1185">Reference proteome</keyword>
<dbReference type="InterPro" id="IPR029021">
    <property type="entry name" value="Prot-tyrosine_phosphatase-like"/>
</dbReference>
<dbReference type="RefSeq" id="XP_031855243.1">
    <property type="nucleotide sequence ID" value="XM_031999352.1"/>
</dbReference>
<evidence type="ECO:0000256" key="12">
    <source>
        <dbReference type="ARBA" id="ARBA00023254"/>
    </source>
</evidence>
<evidence type="ECO:0000256" key="4">
    <source>
        <dbReference type="ARBA" id="ARBA00013064"/>
    </source>
</evidence>
<dbReference type="Gene3D" id="3.90.190.10">
    <property type="entry name" value="Protein tyrosine phosphatase superfamily"/>
    <property type="match status" value="2"/>
</dbReference>
<dbReference type="GO" id="GO:0007096">
    <property type="term" value="P:regulation of exit from mitosis"/>
    <property type="evidence" value="ECO:0007669"/>
    <property type="project" value="UniProtKB-ARBA"/>
</dbReference>
<dbReference type="FunFam" id="3.90.190.10:FF:000038">
    <property type="entry name" value="Tyrosine-protein phosphatase CDC14"/>
    <property type="match status" value="1"/>
</dbReference>
<dbReference type="PROSITE" id="PS00383">
    <property type="entry name" value="TYR_PHOSPHATASE_1"/>
    <property type="match status" value="1"/>
</dbReference>
<feature type="region of interest" description="Disordered" evidence="15">
    <location>
        <begin position="383"/>
        <end position="473"/>
    </location>
</feature>
<dbReference type="PANTHER" id="PTHR23339">
    <property type="entry name" value="TYROSINE SPECIFIC PROTEIN PHOSPHATASE AND DUAL SPECIFICITY PROTEIN PHOSPHATASE"/>
    <property type="match status" value="1"/>
</dbReference>
<evidence type="ECO:0000256" key="9">
    <source>
        <dbReference type="ARBA" id="ARBA00022801"/>
    </source>
</evidence>
<keyword evidence="8" id="KW-0498">Mitosis</keyword>
<feature type="domain" description="Tyrosine-protein phosphatase" evidence="16">
    <location>
        <begin position="177"/>
        <end position="335"/>
    </location>
</feature>
<evidence type="ECO:0000256" key="15">
    <source>
        <dbReference type="SAM" id="MobiDB-lite"/>
    </source>
</evidence>
<dbReference type="EC" id="3.1.3.48" evidence="4"/>
<protein>
    <recommendedName>
        <fullName evidence="14">Tyrosine-protein phosphatase CDC14</fullName>
        <ecNumber evidence="4">3.1.3.48</ecNumber>
    </recommendedName>
</protein>
<dbReference type="InterPro" id="IPR050561">
    <property type="entry name" value="PTP"/>
</dbReference>
<comment type="subcellular location">
    <subcellularLocation>
        <location evidence="2">Cytoplasm</location>
    </subcellularLocation>
    <subcellularLocation>
        <location evidence="1">Nucleus</location>
    </subcellularLocation>
</comment>
<dbReference type="Pfam" id="PF00782">
    <property type="entry name" value="DSPc"/>
    <property type="match status" value="1"/>
</dbReference>
<evidence type="ECO:0000256" key="5">
    <source>
        <dbReference type="ARBA" id="ARBA00022490"/>
    </source>
</evidence>
<feature type="domain" description="Tyrosine specific protein phosphatases" evidence="17">
    <location>
        <begin position="256"/>
        <end position="321"/>
    </location>
</feature>
<feature type="compositionally biased region" description="Polar residues" evidence="15">
    <location>
        <begin position="745"/>
        <end position="764"/>
    </location>
</feature>
<proteinExistence type="inferred from homology"/>
<feature type="compositionally biased region" description="Basic residues" evidence="15">
    <location>
        <begin position="441"/>
        <end position="460"/>
    </location>
</feature>
<feature type="compositionally biased region" description="Polar residues" evidence="15">
    <location>
        <begin position="386"/>
        <end position="395"/>
    </location>
</feature>
<dbReference type="InterPro" id="IPR020422">
    <property type="entry name" value="TYR_PHOSPHATASE_DUAL_dom"/>
</dbReference>
<comment type="similarity">
    <text evidence="3">Belongs to the protein-tyrosine phosphatase family. Non-receptor class CDC14 subfamily.</text>
</comment>
<dbReference type="GO" id="GO:0005737">
    <property type="term" value="C:cytoplasm"/>
    <property type="evidence" value="ECO:0007669"/>
    <property type="project" value="UniProtKB-SubCell"/>
</dbReference>
<evidence type="ECO:0000256" key="13">
    <source>
        <dbReference type="ARBA" id="ARBA00023306"/>
    </source>
</evidence>
<dbReference type="InterPro" id="IPR000340">
    <property type="entry name" value="Dual-sp_phosphatase_cat-dom"/>
</dbReference>
<evidence type="ECO:0000256" key="1">
    <source>
        <dbReference type="ARBA" id="ARBA00004123"/>
    </source>
</evidence>
<organism evidence="18 19">
    <name type="scientific">Magnusiomyces paraingens</name>
    <dbReference type="NCBI Taxonomy" id="2606893"/>
    <lineage>
        <taxon>Eukaryota</taxon>
        <taxon>Fungi</taxon>
        <taxon>Dikarya</taxon>
        <taxon>Ascomycota</taxon>
        <taxon>Saccharomycotina</taxon>
        <taxon>Dipodascomycetes</taxon>
        <taxon>Dipodascales</taxon>
        <taxon>Dipodascaceae</taxon>
        <taxon>Magnusiomyces</taxon>
    </lineage>
</organism>